<reference evidence="5" key="1">
    <citation type="journal article" date="2019" name="Int. J. Syst. Evol. Microbiol.">
        <title>The Global Catalogue of Microorganisms (GCM) 10K type strain sequencing project: providing services to taxonomists for standard genome sequencing and annotation.</title>
        <authorList>
            <consortium name="The Broad Institute Genomics Platform"/>
            <consortium name="The Broad Institute Genome Sequencing Center for Infectious Disease"/>
            <person name="Wu L."/>
            <person name="Ma J."/>
        </authorList>
    </citation>
    <scope>NUCLEOTIDE SEQUENCE [LARGE SCALE GENOMIC DNA]</scope>
    <source>
        <strain evidence="5">JCM 1490</strain>
    </source>
</reference>
<dbReference type="RefSeq" id="WP_382392305.1">
    <property type="nucleotide sequence ID" value="NZ_JBHTCQ010000001.1"/>
</dbReference>
<comment type="caution">
    <text evidence="4">The sequence shown here is derived from an EMBL/GenBank/DDBJ whole genome shotgun (WGS) entry which is preliminary data.</text>
</comment>
<protein>
    <submittedName>
        <fullName evidence="4">NAD(P)-dependent oxidoreductase</fullName>
    </submittedName>
</protein>
<feature type="domain" description="D-isomer specific 2-hydroxyacid dehydrogenase NAD-binding" evidence="3">
    <location>
        <begin position="102"/>
        <end position="275"/>
    </location>
</feature>
<evidence type="ECO:0000256" key="1">
    <source>
        <dbReference type="ARBA" id="ARBA00023002"/>
    </source>
</evidence>
<evidence type="ECO:0000256" key="2">
    <source>
        <dbReference type="ARBA" id="ARBA00023027"/>
    </source>
</evidence>
<dbReference type="SUPFAM" id="SSF51735">
    <property type="entry name" value="NAD(P)-binding Rossmann-fold domains"/>
    <property type="match status" value="1"/>
</dbReference>
<dbReference type="InterPro" id="IPR050223">
    <property type="entry name" value="D-isomer_2-hydroxyacid_DH"/>
</dbReference>
<organism evidence="4 5">
    <name type="scientific">Georgenia alba</name>
    <dbReference type="NCBI Taxonomy" id="2233858"/>
    <lineage>
        <taxon>Bacteria</taxon>
        <taxon>Bacillati</taxon>
        <taxon>Actinomycetota</taxon>
        <taxon>Actinomycetes</taxon>
        <taxon>Micrococcales</taxon>
        <taxon>Bogoriellaceae</taxon>
        <taxon>Georgenia</taxon>
    </lineage>
</organism>
<evidence type="ECO:0000313" key="4">
    <source>
        <dbReference type="EMBL" id="MFC7404681.1"/>
    </source>
</evidence>
<evidence type="ECO:0000259" key="3">
    <source>
        <dbReference type="Pfam" id="PF02826"/>
    </source>
</evidence>
<dbReference type="EMBL" id="JBHTCQ010000001">
    <property type="protein sequence ID" value="MFC7404681.1"/>
    <property type="molecule type" value="Genomic_DNA"/>
</dbReference>
<keyword evidence="2" id="KW-0520">NAD</keyword>
<sequence length="310" mass="32845">MRVLVPDQRLADALAPLAVEHPALQVVVWHIDSGTAPPAADVLVTERPTSPERFPLPSAVPGLRHVHLLSLGYEWIVPHVPPGATVTNSRGAIEDATAELALALVLAALRDLPRAHAQQRAHTWQGYFTGSLHGARVLVLGHGGVGSAVVRRLEPFAPAAVTVTASRARTAPDGRRVHGPEDLPELFRTADVVVVTLPHEASTEGLVGAELLARIPDGGLLVNVGRGAVVDTDALVAELRTGRLRAAMDVVEPEPLPPGHPLWDLPGCLVVPHNGGSTYEFERLATHLVTDQVRRLLTGEPVLNTVLPAG</sequence>
<keyword evidence="1" id="KW-0560">Oxidoreductase</keyword>
<dbReference type="PANTHER" id="PTHR10996:SF178">
    <property type="entry name" value="2-HYDROXYACID DEHYDROGENASE YGL185C-RELATED"/>
    <property type="match status" value="1"/>
</dbReference>
<dbReference type="InterPro" id="IPR036291">
    <property type="entry name" value="NAD(P)-bd_dom_sf"/>
</dbReference>
<dbReference type="Proteomes" id="UP001596455">
    <property type="component" value="Unassembled WGS sequence"/>
</dbReference>
<dbReference type="SUPFAM" id="SSF52283">
    <property type="entry name" value="Formate/glycerate dehydrogenase catalytic domain-like"/>
    <property type="match status" value="1"/>
</dbReference>
<keyword evidence="5" id="KW-1185">Reference proteome</keyword>
<accession>A0ABW2Q5B5</accession>
<dbReference type="PANTHER" id="PTHR10996">
    <property type="entry name" value="2-HYDROXYACID DEHYDROGENASE-RELATED"/>
    <property type="match status" value="1"/>
</dbReference>
<dbReference type="Gene3D" id="3.40.50.720">
    <property type="entry name" value="NAD(P)-binding Rossmann-like Domain"/>
    <property type="match status" value="2"/>
</dbReference>
<dbReference type="InterPro" id="IPR006140">
    <property type="entry name" value="D-isomer_DH_NAD-bd"/>
</dbReference>
<proteinExistence type="predicted"/>
<evidence type="ECO:0000313" key="5">
    <source>
        <dbReference type="Proteomes" id="UP001596455"/>
    </source>
</evidence>
<name>A0ABW2Q5B5_9MICO</name>
<gene>
    <name evidence="4" type="ORF">ACFQQL_06130</name>
</gene>
<dbReference type="Pfam" id="PF02826">
    <property type="entry name" value="2-Hacid_dh_C"/>
    <property type="match status" value="1"/>
</dbReference>